<feature type="transmembrane region" description="Helical" evidence="7">
    <location>
        <begin position="77"/>
        <end position="95"/>
    </location>
</feature>
<keyword evidence="3" id="KW-1003">Cell membrane</keyword>
<reference evidence="9" key="1">
    <citation type="journal article" date="2015" name="Genome Announc.">
        <title>Complete Genome Sequence of Herbaspirillum hiltneri N3 (DSM 17495), Isolated from Surface-Sterilized Wheat Roots.</title>
        <authorList>
            <person name="Guizelini D."/>
            <person name="Saizaki P.M."/>
            <person name="Coimbra N.A."/>
            <person name="Weiss V.A."/>
            <person name="Faoro H."/>
            <person name="Sfeir M.Z."/>
            <person name="Baura V.A."/>
            <person name="Monteiro R.A."/>
            <person name="Chubatsu L.S."/>
            <person name="Souza E.M."/>
            <person name="Cruz L.M."/>
            <person name="Pedrosa F.O."/>
            <person name="Raittz R.T."/>
            <person name="Marchaukoski J.N."/>
            <person name="Steffens M.B."/>
        </authorList>
    </citation>
    <scope>NUCLEOTIDE SEQUENCE [LARGE SCALE GENOMIC DNA]</scope>
    <source>
        <strain evidence="9">N3</strain>
    </source>
</reference>
<comment type="similarity">
    <text evidence="2">Belongs to the DoxX family.</text>
</comment>
<keyword evidence="4 7" id="KW-0812">Transmembrane</keyword>
<dbReference type="Proteomes" id="UP000063429">
    <property type="component" value="Chromosome"/>
</dbReference>
<dbReference type="EMBL" id="CP011409">
    <property type="protein sequence ID" value="AKZ62316.1"/>
    <property type="molecule type" value="Genomic_DNA"/>
</dbReference>
<comment type="subcellular location">
    <subcellularLocation>
        <location evidence="1">Cell membrane</location>
        <topology evidence="1">Multi-pass membrane protein</topology>
    </subcellularLocation>
</comment>
<dbReference type="RefSeq" id="WP_053195823.1">
    <property type="nucleotide sequence ID" value="NZ_CP011409.1"/>
</dbReference>
<evidence type="ECO:0000256" key="6">
    <source>
        <dbReference type="ARBA" id="ARBA00023136"/>
    </source>
</evidence>
<keyword evidence="5 7" id="KW-1133">Transmembrane helix</keyword>
<dbReference type="InterPro" id="IPR051907">
    <property type="entry name" value="DoxX-like_oxidoreductase"/>
</dbReference>
<proteinExistence type="inferred from homology"/>
<evidence type="ECO:0000313" key="9">
    <source>
        <dbReference type="Proteomes" id="UP000063429"/>
    </source>
</evidence>
<organism evidence="8 9">
    <name type="scientific">Herbaspirillum hiltneri N3</name>
    <dbReference type="NCBI Taxonomy" id="1262470"/>
    <lineage>
        <taxon>Bacteria</taxon>
        <taxon>Pseudomonadati</taxon>
        <taxon>Pseudomonadota</taxon>
        <taxon>Betaproteobacteria</taxon>
        <taxon>Burkholderiales</taxon>
        <taxon>Oxalobacteraceae</taxon>
        <taxon>Herbaspirillum</taxon>
    </lineage>
</organism>
<keyword evidence="9" id="KW-1185">Reference proteome</keyword>
<name>A0ABN4HY92_9BURK</name>
<evidence type="ECO:0000256" key="2">
    <source>
        <dbReference type="ARBA" id="ARBA00006679"/>
    </source>
</evidence>
<evidence type="ECO:0000256" key="3">
    <source>
        <dbReference type="ARBA" id="ARBA00022475"/>
    </source>
</evidence>
<evidence type="ECO:0000256" key="7">
    <source>
        <dbReference type="SAM" id="Phobius"/>
    </source>
</evidence>
<sequence length="140" mass="14939">MTTTTLNTKADYAAFLLRVTAGLFFLAHAAMKIFVFTLPGTAAFFESLGLPGFLAYLIILLEVVGGIALVIGFYGDLLAIPLAIDLAGAIFTVHAKNGFFFSNPKGGWEYLAMWIVVLVAVYLLGNGAFAVKRKSLNVAA</sequence>
<dbReference type="PANTHER" id="PTHR33452">
    <property type="entry name" value="OXIDOREDUCTASE CATD-RELATED"/>
    <property type="match status" value="1"/>
</dbReference>
<gene>
    <name evidence="8" type="ORF">F506_06225</name>
</gene>
<keyword evidence="6 7" id="KW-0472">Membrane</keyword>
<dbReference type="PANTHER" id="PTHR33452:SF1">
    <property type="entry name" value="INNER MEMBRANE PROTEIN YPHA-RELATED"/>
    <property type="match status" value="1"/>
</dbReference>
<feature type="transmembrane region" description="Helical" evidence="7">
    <location>
        <begin position="107"/>
        <end position="125"/>
    </location>
</feature>
<dbReference type="Pfam" id="PF07681">
    <property type="entry name" value="DoxX"/>
    <property type="match status" value="1"/>
</dbReference>
<evidence type="ECO:0000256" key="5">
    <source>
        <dbReference type="ARBA" id="ARBA00022989"/>
    </source>
</evidence>
<evidence type="ECO:0000313" key="8">
    <source>
        <dbReference type="EMBL" id="AKZ62316.1"/>
    </source>
</evidence>
<feature type="transmembrane region" description="Helical" evidence="7">
    <location>
        <begin position="12"/>
        <end position="36"/>
    </location>
</feature>
<feature type="transmembrane region" description="Helical" evidence="7">
    <location>
        <begin position="48"/>
        <end position="70"/>
    </location>
</feature>
<protein>
    <submittedName>
        <fullName evidence="8">LysR family transcriptional regulator</fullName>
    </submittedName>
</protein>
<evidence type="ECO:0000256" key="4">
    <source>
        <dbReference type="ARBA" id="ARBA00022692"/>
    </source>
</evidence>
<dbReference type="InterPro" id="IPR032808">
    <property type="entry name" value="DoxX"/>
</dbReference>
<accession>A0ABN4HY92</accession>
<evidence type="ECO:0000256" key="1">
    <source>
        <dbReference type="ARBA" id="ARBA00004651"/>
    </source>
</evidence>